<reference evidence="3 4" key="1">
    <citation type="submission" date="2020-07" db="EMBL/GenBank/DDBJ databases">
        <title>Sequencing the genomes of 1000 actinobacteria strains.</title>
        <authorList>
            <person name="Klenk H.-P."/>
        </authorList>
    </citation>
    <scope>NUCLEOTIDE SEQUENCE [LARGE SCALE GENOMIC DNA]</scope>
    <source>
        <strain evidence="3 4">DSM 45772</strain>
    </source>
</reference>
<evidence type="ECO:0000313" key="3">
    <source>
        <dbReference type="EMBL" id="NYD35993.1"/>
    </source>
</evidence>
<keyword evidence="4" id="KW-1185">Reference proteome</keyword>
<name>A0A7Y9J5C5_9PSEU</name>
<gene>
    <name evidence="3" type="ORF">BJ983_002095</name>
</gene>
<dbReference type="InterPro" id="IPR038694">
    <property type="entry name" value="DUF427_sf"/>
</dbReference>
<comment type="caution">
    <text evidence="3">The sequence shown here is derived from an EMBL/GenBank/DDBJ whole genome shotgun (WGS) entry which is preliminary data.</text>
</comment>
<organism evidence="3 4">
    <name type="scientific">Actinomycetospora corticicola</name>
    <dbReference type="NCBI Taxonomy" id="663602"/>
    <lineage>
        <taxon>Bacteria</taxon>
        <taxon>Bacillati</taxon>
        <taxon>Actinomycetota</taxon>
        <taxon>Actinomycetes</taxon>
        <taxon>Pseudonocardiales</taxon>
        <taxon>Pseudonocardiaceae</taxon>
        <taxon>Actinomycetospora</taxon>
    </lineage>
</organism>
<dbReference type="Gene3D" id="2.170.150.40">
    <property type="entry name" value="Domain of unknown function (DUF427)"/>
    <property type="match status" value="1"/>
</dbReference>
<dbReference type="EMBL" id="JACCBN010000001">
    <property type="protein sequence ID" value="NYD35993.1"/>
    <property type="molecule type" value="Genomic_DNA"/>
</dbReference>
<evidence type="ECO:0000313" key="4">
    <source>
        <dbReference type="Proteomes" id="UP000535890"/>
    </source>
</evidence>
<dbReference type="AlphaFoldDB" id="A0A7Y9J5C5"/>
<dbReference type="PANTHER" id="PTHR34310">
    <property type="entry name" value="DUF427 DOMAIN PROTEIN (AFU_ORTHOLOGUE AFUA_3G02220)"/>
    <property type="match status" value="1"/>
</dbReference>
<proteinExistence type="predicted"/>
<accession>A0A7Y9J5C5</accession>
<evidence type="ECO:0000256" key="1">
    <source>
        <dbReference type="SAM" id="MobiDB-lite"/>
    </source>
</evidence>
<dbReference type="InterPro" id="IPR007361">
    <property type="entry name" value="DUF427"/>
</dbReference>
<dbReference type="PANTHER" id="PTHR34310:SF9">
    <property type="entry name" value="BLR5716 PROTEIN"/>
    <property type="match status" value="1"/>
</dbReference>
<feature type="region of interest" description="Disordered" evidence="1">
    <location>
        <begin position="1"/>
        <end position="20"/>
    </location>
</feature>
<feature type="domain" description="DUF427" evidence="2">
    <location>
        <begin position="132"/>
        <end position="215"/>
    </location>
</feature>
<evidence type="ECO:0000259" key="2">
    <source>
        <dbReference type="Pfam" id="PF04248"/>
    </source>
</evidence>
<dbReference type="RefSeq" id="WP_218890207.1">
    <property type="nucleotide sequence ID" value="NZ_BAABHP010000007.1"/>
</dbReference>
<dbReference type="Proteomes" id="UP000535890">
    <property type="component" value="Unassembled WGS sequence"/>
</dbReference>
<sequence length="224" mass="24762">MSRPRPAAEGIAPGHFPGPPVAAGHVAPCPRRLRALDDAGWALDTTAASYVWEHPYYPQYAVPRDHLAARLLERSRPTPPAADLPDHVVVPLHDDVAWFEESERVHGHPRSPYVRVDALRAERTVTVRRRGSQEVLARSTSPVAVFETGLPPRWYLDPPAVVWSRLHPSDTVTRCPYKGVTTGWWSTEDQDDVAWSYGAPTVALTAVAGLIAFDDTRVDVTVDL</sequence>
<dbReference type="Pfam" id="PF04248">
    <property type="entry name" value="NTP_transf_9"/>
    <property type="match status" value="1"/>
</dbReference>
<protein>
    <submittedName>
        <fullName evidence="3">Uncharacterized protein (DUF427 family)</fullName>
    </submittedName>
</protein>